<protein>
    <recommendedName>
        <fullName evidence="2">Rhodanese domain-containing protein</fullName>
    </recommendedName>
</protein>
<keyword evidence="1" id="KW-0732">Signal</keyword>
<evidence type="ECO:0000256" key="1">
    <source>
        <dbReference type="SAM" id="SignalP"/>
    </source>
</evidence>
<sequence length="259" mass="29115">MKKNVVVMLMGLICLMLAAGASLAAEGYPLRAKYPKLKYISTEELKKDYARAVIVDVRSKLEFDVIHIAKAVNVPVAQKTFENEIKELRSKNEAGPMVFYCNGHTCEKSYEAAEQATTGGIHNILVYDAGIHDWVQANAQKTTLMGETPAVKSKLIPAEKLKSHKIKYAEFSKKAQAADAICIDIREPFQRKEIPKLPRLRNIPSDRLVQLLSGTEFKGKTLLITDAVGKQVEWIQYYLEKYGIKDYYFLENGVLSAKN</sequence>
<proteinExistence type="predicted"/>
<name>A0ABX8JEJ0_9BACT</name>
<feature type="signal peptide" evidence="1">
    <location>
        <begin position="1"/>
        <end position="24"/>
    </location>
</feature>
<dbReference type="CDD" id="cd00158">
    <property type="entry name" value="RHOD"/>
    <property type="match status" value="2"/>
</dbReference>
<dbReference type="InterPro" id="IPR001763">
    <property type="entry name" value="Rhodanese-like_dom"/>
</dbReference>
<keyword evidence="4" id="KW-1185">Reference proteome</keyword>
<dbReference type="Pfam" id="PF00581">
    <property type="entry name" value="Rhodanese"/>
    <property type="match status" value="1"/>
</dbReference>
<feature type="domain" description="Rhodanese" evidence="2">
    <location>
        <begin position="176"/>
        <end position="259"/>
    </location>
</feature>
<dbReference type="PANTHER" id="PTHR43031">
    <property type="entry name" value="FAD-DEPENDENT OXIDOREDUCTASE"/>
    <property type="match status" value="1"/>
</dbReference>
<evidence type="ECO:0000259" key="2">
    <source>
        <dbReference type="PROSITE" id="PS50206"/>
    </source>
</evidence>
<dbReference type="PROSITE" id="PS50206">
    <property type="entry name" value="RHODANESE_3"/>
    <property type="match status" value="2"/>
</dbReference>
<dbReference type="SMART" id="SM00450">
    <property type="entry name" value="RHOD"/>
    <property type="match status" value="1"/>
</dbReference>
<dbReference type="InterPro" id="IPR050229">
    <property type="entry name" value="GlpE_sulfurtransferase"/>
</dbReference>
<organism evidence="3 4">
    <name type="scientific">Geomonas oryzisoli</name>
    <dbReference type="NCBI Taxonomy" id="2847992"/>
    <lineage>
        <taxon>Bacteria</taxon>
        <taxon>Pseudomonadati</taxon>
        <taxon>Thermodesulfobacteriota</taxon>
        <taxon>Desulfuromonadia</taxon>
        <taxon>Geobacterales</taxon>
        <taxon>Geobacteraceae</taxon>
        <taxon>Geomonas</taxon>
    </lineage>
</organism>
<gene>
    <name evidence="3" type="ORF">KP004_10240</name>
</gene>
<dbReference type="EMBL" id="CP076723">
    <property type="protein sequence ID" value="QWV95521.1"/>
    <property type="molecule type" value="Genomic_DNA"/>
</dbReference>
<feature type="domain" description="Rhodanese" evidence="2">
    <location>
        <begin position="48"/>
        <end position="143"/>
    </location>
</feature>
<dbReference type="RefSeq" id="WP_216802209.1">
    <property type="nucleotide sequence ID" value="NZ_CP076723.1"/>
</dbReference>
<evidence type="ECO:0000313" key="4">
    <source>
        <dbReference type="Proteomes" id="UP000683557"/>
    </source>
</evidence>
<accession>A0ABX8JEJ0</accession>
<dbReference type="PANTHER" id="PTHR43031:SF7">
    <property type="entry name" value="NITRIC OXIDE REDUCTASE FLRD-NAD(+) REDUCTASE"/>
    <property type="match status" value="1"/>
</dbReference>
<evidence type="ECO:0000313" key="3">
    <source>
        <dbReference type="EMBL" id="QWV95521.1"/>
    </source>
</evidence>
<feature type="chain" id="PRO_5047152717" description="Rhodanese domain-containing protein" evidence="1">
    <location>
        <begin position="25"/>
        <end position="259"/>
    </location>
</feature>
<dbReference type="Proteomes" id="UP000683557">
    <property type="component" value="Chromosome"/>
</dbReference>
<reference evidence="3 4" key="1">
    <citation type="submission" date="2021-06" db="EMBL/GenBank/DDBJ databases">
        <title>Gemonas diversity in paddy soil.</title>
        <authorList>
            <person name="Liu G."/>
        </authorList>
    </citation>
    <scope>NUCLEOTIDE SEQUENCE [LARGE SCALE GENOMIC DNA]</scope>
    <source>
        <strain evidence="3 4">RG10</strain>
    </source>
</reference>